<organism evidence="4">
    <name type="scientific">Gongylonema pulchrum</name>
    <dbReference type="NCBI Taxonomy" id="637853"/>
    <lineage>
        <taxon>Eukaryota</taxon>
        <taxon>Metazoa</taxon>
        <taxon>Ecdysozoa</taxon>
        <taxon>Nematoda</taxon>
        <taxon>Chromadorea</taxon>
        <taxon>Rhabditida</taxon>
        <taxon>Spirurina</taxon>
        <taxon>Spiruromorpha</taxon>
        <taxon>Spiruroidea</taxon>
        <taxon>Gongylonematidae</taxon>
        <taxon>Gongylonema</taxon>
    </lineage>
</organism>
<dbReference type="Proteomes" id="UP000271098">
    <property type="component" value="Unassembled WGS sequence"/>
</dbReference>
<dbReference type="GO" id="GO:0016818">
    <property type="term" value="F:hydrolase activity, acting on acid anhydrides, in phosphorus-containing anhydrides"/>
    <property type="evidence" value="ECO:0007669"/>
    <property type="project" value="InterPro"/>
</dbReference>
<dbReference type="Gene3D" id="3.40.50.300">
    <property type="entry name" value="P-loop containing nucleotide triphosphate hydrolases"/>
    <property type="match status" value="1"/>
</dbReference>
<reference evidence="4" key="1">
    <citation type="submission" date="2016-06" db="UniProtKB">
        <authorList>
            <consortium name="WormBaseParasite"/>
        </authorList>
    </citation>
    <scope>IDENTIFICATION</scope>
</reference>
<proteinExistence type="predicted"/>
<name>A0A183DZK0_9BILA</name>
<protein>
    <submittedName>
        <fullName evidence="4">HELICc2 domain-containing protein</fullName>
    </submittedName>
</protein>
<dbReference type="GO" id="GO:0003678">
    <property type="term" value="F:DNA helicase activity"/>
    <property type="evidence" value="ECO:0007669"/>
    <property type="project" value="TreeGrafter"/>
</dbReference>
<dbReference type="InterPro" id="IPR045028">
    <property type="entry name" value="DinG/Rad3-like"/>
</dbReference>
<reference evidence="2 3" key="2">
    <citation type="submission" date="2018-11" db="EMBL/GenBank/DDBJ databases">
        <authorList>
            <consortium name="Pathogen Informatics"/>
        </authorList>
    </citation>
    <scope>NUCLEOTIDE SEQUENCE [LARGE SCALE GENOMIC DNA]</scope>
</reference>
<feature type="domain" description="ATP-dependent helicase C-terminal" evidence="1">
    <location>
        <begin position="1"/>
        <end position="87"/>
    </location>
</feature>
<dbReference type="WBParaSite" id="GPUH_0001415601-mRNA-1">
    <property type="protein sequence ID" value="GPUH_0001415601-mRNA-1"/>
    <property type="gene ID" value="GPUH_0001415601"/>
</dbReference>
<dbReference type="GO" id="GO:0034085">
    <property type="term" value="P:establishment of sister chromatid cohesion"/>
    <property type="evidence" value="ECO:0007669"/>
    <property type="project" value="TreeGrafter"/>
</dbReference>
<dbReference type="InterPro" id="IPR027417">
    <property type="entry name" value="P-loop_NTPase"/>
</dbReference>
<evidence type="ECO:0000313" key="4">
    <source>
        <dbReference type="WBParaSite" id="GPUH_0001415601-mRNA-1"/>
    </source>
</evidence>
<dbReference type="EMBL" id="UYRT01080936">
    <property type="protein sequence ID" value="VDN23642.1"/>
    <property type="molecule type" value="Genomic_DNA"/>
</dbReference>
<dbReference type="InterPro" id="IPR006555">
    <property type="entry name" value="ATP-dep_Helicase_C"/>
</dbReference>
<dbReference type="GO" id="GO:0003676">
    <property type="term" value="F:nucleic acid binding"/>
    <property type="evidence" value="ECO:0007669"/>
    <property type="project" value="InterPro"/>
</dbReference>
<accession>A0A183DZK0</accession>
<keyword evidence="3" id="KW-1185">Reference proteome</keyword>
<dbReference type="PANTHER" id="PTHR11472">
    <property type="entry name" value="DNA REPAIR DEAD HELICASE RAD3/XP-D SUBFAMILY MEMBER"/>
    <property type="match status" value="1"/>
</dbReference>
<dbReference type="SMART" id="SM00491">
    <property type="entry name" value="HELICc2"/>
    <property type="match status" value="1"/>
</dbReference>
<sequence length="113" mass="12685">MPYSVLGINFSDESGRAVIIVGLPFVNKEDIAMKEKLTYLDEEYGRGSGVAYYESKCMHAINQSIGRVIRHRDDYASIIMLDSRYANPRITKASQIFFSVNAICLSSYVSLGF</sequence>
<dbReference type="PANTHER" id="PTHR11472:SF41">
    <property type="entry name" value="ATP-DEPENDENT DNA HELICASE DDX11-RELATED"/>
    <property type="match status" value="1"/>
</dbReference>
<evidence type="ECO:0000259" key="1">
    <source>
        <dbReference type="SMART" id="SM00491"/>
    </source>
</evidence>
<dbReference type="GO" id="GO:0006139">
    <property type="term" value="P:nucleobase-containing compound metabolic process"/>
    <property type="evidence" value="ECO:0007669"/>
    <property type="project" value="InterPro"/>
</dbReference>
<dbReference type="GO" id="GO:0005524">
    <property type="term" value="F:ATP binding"/>
    <property type="evidence" value="ECO:0007669"/>
    <property type="project" value="InterPro"/>
</dbReference>
<evidence type="ECO:0000313" key="2">
    <source>
        <dbReference type="EMBL" id="VDN23642.1"/>
    </source>
</evidence>
<dbReference type="AlphaFoldDB" id="A0A183DZK0"/>
<dbReference type="GO" id="GO:0005634">
    <property type="term" value="C:nucleus"/>
    <property type="evidence" value="ECO:0007669"/>
    <property type="project" value="TreeGrafter"/>
</dbReference>
<dbReference type="Pfam" id="PF13307">
    <property type="entry name" value="Helicase_C_2"/>
    <property type="match status" value="1"/>
</dbReference>
<evidence type="ECO:0000313" key="3">
    <source>
        <dbReference type="Proteomes" id="UP000271098"/>
    </source>
</evidence>
<dbReference type="OrthoDB" id="19182at2759"/>
<gene>
    <name evidence="2" type="ORF">GPUH_LOCUS14141</name>
</gene>